<dbReference type="InterPro" id="IPR047817">
    <property type="entry name" value="ABC2_TM_bact-type"/>
</dbReference>
<dbReference type="Proteomes" id="UP000199645">
    <property type="component" value="Unassembled WGS sequence"/>
</dbReference>
<comment type="subcellular location">
    <subcellularLocation>
        <location evidence="6">Cell membrane</location>
        <topology evidence="6">Multi-pass membrane protein</topology>
    </subcellularLocation>
    <subcellularLocation>
        <location evidence="1">Membrane</location>
        <topology evidence="1">Multi-pass membrane protein</topology>
    </subcellularLocation>
</comment>
<evidence type="ECO:0000256" key="3">
    <source>
        <dbReference type="ARBA" id="ARBA00022989"/>
    </source>
</evidence>
<feature type="transmembrane region" description="Helical" evidence="6">
    <location>
        <begin position="57"/>
        <end position="86"/>
    </location>
</feature>
<evidence type="ECO:0000256" key="2">
    <source>
        <dbReference type="ARBA" id="ARBA00022692"/>
    </source>
</evidence>
<organism evidence="8 9">
    <name type="scientific">Actinoplanes philippinensis</name>
    <dbReference type="NCBI Taxonomy" id="35752"/>
    <lineage>
        <taxon>Bacteria</taxon>
        <taxon>Bacillati</taxon>
        <taxon>Actinomycetota</taxon>
        <taxon>Actinomycetes</taxon>
        <taxon>Micromonosporales</taxon>
        <taxon>Micromonosporaceae</taxon>
        <taxon>Actinoplanes</taxon>
    </lineage>
</organism>
<dbReference type="RefSeq" id="WP_093611127.1">
    <property type="nucleotide sequence ID" value="NZ_BOMT01000021.1"/>
</dbReference>
<dbReference type="STRING" id="35752.SAMN05421541_102700"/>
<evidence type="ECO:0000256" key="6">
    <source>
        <dbReference type="RuleBase" id="RU361157"/>
    </source>
</evidence>
<evidence type="ECO:0000259" key="7">
    <source>
        <dbReference type="PROSITE" id="PS51012"/>
    </source>
</evidence>
<feature type="transmembrane region" description="Helical" evidence="6">
    <location>
        <begin position="169"/>
        <end position="188"/>
    </location>
</feature>
<dbReference type="GO" id="GO:0043190">
    <property type="term" value="C:ATP-binding cassette (ABC) transporter complex"/>
    <property type="evidence" value="ECO:0007669"/>
    <property type="project" value="InterPro"/>
</dbReference>
<dbReference type="PROSITE" id="PS51012">
    <property type="entry name" value="ABC_TM2"/>
    <property type="match status" value="1"/>
</dbReference>
<protein>
    <recommendedName>
        <fullName evidence="6">Transport permease protein</fullName>
    </recommendedName>
</protein>
<sequence length="252" mass="27225">MTPSVYVLEYHLVNYRRTWRSSAFSSLVLPLLTMLGFGLGVGSFVTGGVEGVPYLQWMVPGLIASTAAQVAVAESTWPVMSCFTWVKSYFAQAAAPLRPADILGGHVAFMLFRVLASAAAFLMVAFCFGALRSGWSLLVLPIALLLGAALAPLVAAYTASVTTDMYLAVLFRFAVLPMSLFSGVFFPIESLPTGLRWVALALPLSHGVDLSRAATLGLDPGPGAVWQVLYLLAWAVAGWFLASWRYRRRLVI</sequence>
<feature type="domain" description="ABC transmembrane type-2" evidence="7">
    <location>
        <begin position="21"/>
        <end position="249"/>
    </location>
</feature>
<accession>A0A1I2C448</accession>
<dbReference type="AlphaFoldDB" id="A0A1I2C448"/>
<feature type="transmembrane region" description="Helical" evidence="6">
    <location>
        <begin position="224"/>
        <end position="242"/>
    </location>
</feature>
<keyword evidence="2 6" id="KW-0812">Transmembrane</keyword>
<dbReference type="Pfam" id="PF01061">
    <property type="entry name" value="ABC2_membrane"/>
    <property type="match status" value="1"/>
</dbReference>
<dbReference type="InterPro" id="IPR013525">
    <property type="entry name" value="ABC2_TM"/>
</dbReference>
<keyword evidence="5" id="KW-0046">Antibiotic resistance</keyword>
<feature type="transmembrane region" description="Helical" evidence="6">
    <location>
        <begin position="24"/>
        <end position="45"/>
    </location>
</feature>
<feature type="transmembrane region" description="Helical" evidence="6">
    <location>
        <begin position="107"/>
        <end position="131"/>
    </location>
</feature>
<feature type="transmembrane region" description="Helical" evidence="6">
    <location>
        <begin position="137"/>
        <end position="157"/>
    </location>
</feature>
<keyword evidence="6" id="KW-1003">Cell membrane</keyword>
<evidence type="ECO:0000256" key="4">
    <source>
        <dbReference type="ARBA" id="ARBA00023136"/>
    </source>
</evidence>
<keyword evidence="3 6" id="KW-1133">Transmembrane helix</keyword>
<evidence type="ECO:0000256" key="5">
    <source>
        <dbReference type="ARBA" id="ARBA00023251"/>
    </source>
</evidence>
<dbReference type="PANTHER" id="PTHR43229:SF2">
    <property type="entry name" value="NODULATION PROTEIN J"/>
    <property type="match status" value="1"/>
</dbReference>
<reference evidence="8 9" key="1">
    <citation type="submission" date="2016-10" db="EMBL/GenBank/DDBJ databases">
        <authorList>
            <person name="de Groot N.N."/>
        </authorList>
    </citation>
    <scope>NUCLEOTIDE SEQUENCE [LARGE SCALE GENOMIC DNA]</scope>
    <source>
        <strain evidence="8 9">DSM 43019</strain>
    </source>
</reference>
<gene>
    <name evidence="8" type="ORF">SAMN05421541_102700</name>
</gene>
<keyword evidence="6" id="KW-0813">Transport</keyword>
<comment type="similarity">
    <text evidence="6">Belongs to the ABC-2 integral membrane protein family.</text>
</comment>
<dbReference type="PRINTS" id="PR00164">
    <property type="entry name" value="ABC2TRNSPORT"/>
</dbReference>
<dbReference type="InterPro" id="IPR051784">
    <property type="entry name" value="Nod_factor_ABC_transporter"/>
</dbReference>
<keyword evidence="4 6" id="KW-0472">Membrane</keyword>
<dbReference type="PIRSF" id="PIRSF006648">
    <property type="entry name" value="DrrB"/>
    <property type="match status" value="1"/>
</dbReference>
<dbReference type="GO" id="GO:0046677">
    <property type="term" value="P:response to antibiotic"/>
    <property type="evidence" value="ECO:0007669"/>
    <property type="project" value="UniProtKB-KW"/>
</dbReference>
<name>A0A1I2C448_9ACTN</name>
<dbReference type="PANTHER" id="PTHR43229">
    <property type="entry name" value="NODULATION PROTEIN J"/>
    <property type="match status" value="1"/>
</dbReference>
<evidence type="ECO:0000256" key="1">
    <source>
        <dbReference type="ARBA" id="ARBA00004141"/>
    </source>
</evidence>
<evidence type="ECO:0000313" key="8">
    <source>
        <dbReference type="EMBL" id="SFE62912.1"/>
    </source>
</evidence>
<proteinExistence type="inferred from homology"/>
<dbReference type="GO" id="GO:0140359">
    <property type="term" value="F:ABC-type transporter activity"/>
    <property type="evidence" value="ECO:0007669"/>
    <property type="project" value="InterPro"/>
</dbReference>
<dbReference type="OrthoDB" id="9778589at2"/>
<dbReference type="InterPro" id="IPR000412">
    <property type="entry name" value="ABC_2_transport"/>
</dbReference>
<keyword evidence="9" id="KW-1185">Reference proteome</keyword>
<dbReference type="EMBL" id="FONV01000002">
    <property type="protein sequence ID" value="SFE62912.1"/>
    <property type="molecule type" value="Genomic_DNA"/>
</dbReference>
<evidence type="ECO:0000313" key="9">
    <source>
        <dbReference type="Proteomes" id="UP000199645"/>
    </source>
</evidence>